<name>K1T8H1_9ZZZZ</name>
<proteinExistence type="predicted"/>
<gene>
    <name evidence="1" type="ORF">OBE_07854</name>
</gene>
<protein>
    <submittedName>
        <fullName evidence="1">SEC-C motif domain protein</fullName>
    </submittedName>
</protein>
<dbReference type="EMBL" id="AJWZ01005400">
    <property type="protein sequence ID" value="EKC62685.1"/>
    <property type="molecule type" value="Genomic_DNA"/>
</dbReference>
<dbReference type="AlphaFoldDB" id="K1T8H1"/>
<comment type="caution">
    <text evidence="1">The sequence shown here is derived from an EMBL/GenBank/DDBJ whole genome shotgun (WGS) entry which is preliminary data.</text>
</comment>
<reference evidence="1" key="1">
    <citation type="journal article" date="2013" name="Environ. Microbiol.">
        <title>Microbiota from the distal guts of lean and obese adolescents exhibit partial functional redundancy besides clear differences in community structure.</title>
        <authorList>
            <person name="Ferrer M."/>
            <person name="Ruiz A."/>
            <person name="Lanza F."/>
            <person name="Haange S.B."/>
            <person name="Oberbach A."/>
            <person name="Till H."/>
            <person name="Bargiela R."/>
            <person name="Campoy C."/>
            <person name="Segura M.T."/>
            <person name="Richter M."/>
            <person name="von Bergen M."/>
            <person name="Seifert J."/>
            <person name="Suarez A."/>
        </authorList>
    </citation>
    <scope>NUCLEOTIDE SEQUENCE</scope>
</reference>
<accession>K1T8H1</accession>
<organism evidence="1">
    <name type="scientific">human gut metagenome</name>
    <dbReference type="NCBI Taxonomy" id="408170"/>
    <lineage>
        <taxon>unclassified sequences</taxon>
        <taxon>metagenomes</taxon>
        <taxon>organismal metagenomes</taxon>
    </lineage>
</organism>
<evidence type="ECO:0000313" key="1">
    <source>
        <dbReference type="EMBL" id="EKC62685.1"/>
    </source>
</evidence>
<feature type="non-terminal residue" evidence="1">
    <location>
        <position position="152"/>
    </location>
</feature>
<sequence length="152" mass="17230">MVFNTFIKCQVCGSITRVRLQVGWQEEHPIVVACGKCGTSLSGSVKIGQDRPGLKFSFDNADEIPDAEADYMVECSGEFPTVKQGKAAELEEVVITPFIRYMNRMKTDDSYEQFGKAVSQLKATEKKWKSYKRIIDLFRSNSECLVQEIQKE</sequence>